<dbReference type="InterPro" id="IPR015231">
    <property type="entry name" value="DUF1934"/>
</dbReference>
<proteinExistence type="predicted"/>
<dbReference type="InterPro" id="IPR012674">
    <property type="entry name" value="Calycin"/>
</dbReference>
<dbReference type="Proteomes" id="UP000184184">
    <property type="component" value="Unassembled WGS sequence"/>
</dbReference>
<dbReference type="OrthoDB" id="2352933at2"/>
<gene>
    <name evidence="1" type="ORF">SAMN05216179_0658</name>
</gene>
<dbReference type="STRING" id="1027249.SAMN05216179_0658"/>
<evidence type="ECO:0000313" key="1">
    <source>
        <dbReference type="EMBL" id="SHM63167.1"/>
    </source>
</evidence>
<dbReference type="Gene3D" id="2.40.128.20">
    <property type="match status" value="1"/>
</dbReference>
<sequence length="142" mass="16382">MLKTQVAIKMTMEILDAGKQDVTIVEEKGQLLEKANTTVLKFSEENENKERTDSLITIHSDRVSVKRSGAVSMLQKFDEKRITENVYRHQFGTIHMQTETEQVTYQPPQANEDGKLFISYSTSLNNDKPRRHLLTILVKKEE</sequence>
<keyword evidence="2" id="KW-1185">Reference proteome</keyword>
<dbReference type="SUPFAM" id="SSF50814">
    <property type="entry name" value="Lipocalins"/>
    <property type="match status" value="1"/>
</dbReference>
<dbReference type="RefSeq" id="WP_084543339.1">
    <property type="nucleotide sequence ID" value="NZ_FRCZ01000001.1"/>
</dbReference>
<dbReference type="AlphaFoldDB" id="A0A1M7KD20"/>
<accession>A0A1M7KD20</accession>
<reference evidence="1 2" key="1">
    <citation type="submission" date="2016-11" db="EMBL/GenBank/DDBJ databases">
        <authorList>
            <person name="Jaros S."/>
            <person name="Januszkiewicz K."/>
            <person name="Wedrychowicz H."/>
        </authorList>
    </citation>
    <scope>NUCLEOTIDE SEQUENCE [LARGE SCALE GENOMIC DNA]</scope>
    <source>
        <strain evidence="1 2">CGMCC 1.10681</strain>
    </source>
</reference>
<organism evidence="1 2">
    <name type="scientific">Gracilibacillus kekensis</name>
    <dbReference type="NCBI Taxonomy" id="1027249"/>
    <lineage>
        <taxon>Bacteria</taxon>
        <taxon>Bacillati</taxon>
        <taxon>Bacillota</taxon>
        <taxon>Bacilli</taxon>
        <taxon>Bacillales</taxon>
        <taxon>Bacillaceae</taxon>
        <taxon>Gracilibacillus</taxon>
    </lineage>
</organism>
<dbReference type="EMBL" id="FRCZ01000001">
    <property type="protein sequence ID" value="SHM63167.1"/>
    <property type="molecule type" value="Genomic_DNA"/>
</dbReference>
<evidence type="ECO:0000313" key="2">
    <source>
        <dbReference type="Proteomes" id="UP000184184"/>
    </source>
</evidence>
<name>A0A1M7KD20_9BACI</name>
<dbReference type="Pfam" id="PF09148">
    <property type="entry name" value="DUF1934"/>
    <property type="match status" value="1"/>
</dbReference>
<protein>
    <submittedName>
        <fullName evidence="1">Uncharacterized beta-barrel protein YwiB, DUF1934 family</fullName>
    </submittedName>
</protein>